<keyword evidence="7 10" id="KW-0472">Membrane</keyword>
<keyword evidence="4 10" id="KW-0812">Transmembrane</keyword>
<reference evidence="12" key="1">
    <citation type="submission" date="2025-08" db="UniProtKB">
        <authorList>
            <consortium name="RefSeq"/>
        </authorList>
    </citation>
    <scope>IDENTIFICATION</scope>
    <source>
        <tissue evidence="12">Total insect</tissue>
    </source>
</reference>
<dbReference type="InterPro" id="IPR004117">
    <property type="entry name" value="7tm6_olfct_rcpt"/>
</dbReference>
<name>A0A6P9AAC5_THRPL</name>
<dbReference type="OrthoDB" id="6604226at2759"/>
<accession>A0A6P9AAC5</accession>
<organism evidence="12">
    <name type="scientific">Thrips palmi</name>
    <name type="common">Melon thrips</name>
    <dbReference type="NCBI Taxonomy" id="161013"/>
    <lineage>
        <taxon>Eukaryota</taxon>
        <taxon>Metazoa</taxon>
        <taxon>Ecdysozoa</taxon>
        <taxon>Arthropoda</taxon>
        <taxon>Hexapoda</taxon>
        <taxon>Insecta</taxon>
        <taxon>Pterygota</taxon>
        <taxon>Neoptera</taxon>
        <taxon>Paraneoptera</taxon>
        <taxon>Thysanoptera</taxon>
        <taxon>Terebrantia</taxon>
        <taxon>Thripoidea</taxon>
        <taxon>Thripidae</taxon>
        <taxon>Thrips</taxon>
    </lineage>
</organism>
<keyword evidence="11" id="KW-1185">Reference proteome</keyword>
<dbReference type="GO" id="GO:0007165">
    <property type="term" value="P:signal transduction"/>
    <property type="evidence" value="ECO:0007669"/>
    <property type="project" value="UniProtKB-KW"/>
</dbReference>
<evidence type="ECO:0000256" key="8">
    <source>
        <dbReference type="ARBA" id="ARBA00023170"/>
    </source>
</evidence>
<dbReference type="GO" id="GO:0005886">
    <property type="term" value="C:plasma membrane"/>
    <property type="evidence" value="ECO:0007669"/>
    <property type="project" value="UniProtKB-SubCell"/>
</dbReference>
<dbReference type="FunCoup" id="A0A6P9AAC5">
    <property type="interactions" value="29"/>
</dbReference>
<evidence type="ECO:0000256" key="9">
    <source>
        <dbReference type="ARBA" id="ARBA00023224"/>
    </source>
</evidence>
<evidence type="ECO:0000256" key="10">
    <source>
        <dbReference type="SAM" id="Phobius"/>
    </source>
</evidence>
<dbReference type="KEGG" id="tpal:117652320"/>
<feature type="transmembrane region" description="Helical" evidence="10">
    <location>
        <begin position="376"/>
        <end position="396"/>
    </location>
</feature>
<comment type="subcellular location">
    <subcellularLocation>
        <location evidence="1">Cell membrane</location>
        <topology evidence="1">Multi-pass membrane protein</topology>
    </subcellularLocation>
</comment>
<keyword evidence="3" id="KW-0716">Sensory transduction</keyword>
<dbReference type="GO" id="GO:0004984">
    <property type="term" value="F:olfactory receptor activity"/>
    <property type="evidence" value="ECO:0007669"/>
    <property type="project" value="InterPro"/>
</dbReference>
<feature type="transmembrane region" description="Helical" evidence="10">
    <location>
        <begin position="89"/>
        <end position="106"/>
    </location>
</feature>
<dbReference type="PANTHER" id="PTHR21137:SF35">
    <property type="entry name" value="ODORANT RECEPTOR 19A-RELATED"/>
    <property type="match status" value="1"/>
</dbReference>
<evidence type="ECO:0000256" key="4">
    <source>
        <dbReference type="ARBA" id="ARBA00022692"/>
    </source>
</evidence>
<dbReference type="GeneID" id="117652320"/>
<proteinExistence type="predicted"/>
<evidence type="ECO:0000256" key="1">
    <source>
        <dbReference type="ARBA" id="ARBA00004651"/>
    </source>
</evidence>
<dbReference type="AlphaFoldDB" id="A0A6P9AAC5"/>
<protein>
    <submittedName>
        <fullName evidence="12">Uncharacterized protein LOC117652320</fullName>
    </submittedName>
</protein>
<evidence type="ECO:0000256" key="3">
    <source>
        <dbReference type="ARBA" id="ARBA00022606"/>
    </source>
</evidence>
<keyword evidence="5" id="KW-0552">Olfaction</keyword>
<evidence type="ECO:0000256" key="7">
    <source>
        <dbReference type="ARBA" id="ARBA00023136"/>
    </source>
</evidence>
<feature type="transmembrane region" description="Helical" evidence="10">
    <location>
        <begin position="224"/>
        <end position="243"/>
    </location>
</feature>
<evidence type="ECO:0000313" key="12">
    <source>
        <dbReference type="RefSeq" id="XP_034253036.1"/>
    </source>
</evidence>
<keyword evidence="6 10" id="KW-1133">Transmembrane helix</keyword>
<dbReference type="Proteomes" id="UP000515158">
    <property type="component" value="Unplaced"/>
</dbReference>
<evidence type="ECO:0000256" key="6">
    <source>
        <dbReference type="ARBA" id="ARBA00022989"/>
    </source>
</evidence>
<dbReference type="InParanoid" id="A0A6P9AAC5"/>
<feature type="transmembrane region" description="Helical" evidence="10">
    <location>
        <begin position="184"/>
        <end position="204"/>
    </location>
</feature>
<keyword evidence="2" id="KW-1003">Cell membrane</keyword>
<sequence>MNQAHAGWFPAAPVSAKQAMVGLHPNVPTLRAPPLFAGKPSAAKVPEAAAAKVADEADGVLALPVLLMKCVFLWPDSQNVVTRFIANRIYPLSISVLILSSLGYIVEGNYESGMTALTNFGDALASTSCLLKLLLLSREGPQLARMRRRLQTDFAAMEGLAEPEASAANAHCTRRCRTISLRFMLFYVPLCSSAVGVIILNAFNPPEKRKLTFDVPRILVVNDFLYYPLVSLAVMACTTFYFYSVGYDALYLSLCKHMSCKCDILTLMLRRAGQRAAQRPSAEAASTRADAKQYNFEYWKDDGSAMEAGSRNGRRDEVQENLRTCVLYHNMIIRLRDEAESIFAGVSLFQMGYILLGLGIPGLRLLREASFKPMDVMFLAFYAGWNFSQLLFYCWFADELAGAVRSASVITPEKRCPIGVSKNSFVRTAARRHGGMAAQSGRVGVAALAAMRPAEMDDDVDDEHPAARRDRRDPAMVNLSKAAGTTLRLIMMRAQHPLYLTAGNFANITLELYLTIIRKSQSIYSYLIRMR</sequence>
<keyword evidence="8" id="KW-0675">Receptor</keyword>
<evidence type="ECO:0000256" key="5">
    <source>
        <dbReference type="ARBA" id="ARBA00022725"/>
    </source>
</evidence>
<feature type="transmembrane region" description="Helical" evidence="10">
    <location>
        <begin position="341"/>
        <end position="364"/>
    </location>
</feature>
<dbReference type="Pfam" id="PF02949">
    <property type="entry name" value="7tm_6"/>
    <property type="match status" value="1"/>
</dbReference>
<keyword evidence="9" id="KW-0807">Transducer</keyword>
<gene>
    <name evidence="12" type="primary">LOC117652320</name>
</gene>
<dbReference type="PANTHER" id="PTHR21137">
    <property type="entry name" value="ODORANT RECEPTOR"/>
    <property type="match status" value="1"/>
</dbReference>
<dbReference type="RefSeq" id="XP_034253036.1">
    <property type="nucleotide sequence ID" value="XM_034397145.1"/>
</dbReference>
<evidence type="ECO:0000256" key="2">
    <source>
        <dbReference type="ARBA" id="ARBA00022475"/>
    </source>
</evidence>
<dbReference type="GO" id="GO:0005549">
    <property type="term" value="F:odorant binding"/>
    <property type="evidence" value="ECO:0007669"/>
    <property type="project" value="InterPro"/>
</dbReference>
<evidence type="ECO:0000313" key="11">
    <source>
        <dbReference type="Proteomes" id="UP000515158"/>
    </source>
</evidence>